<keyword evidence="7" id="KW-0496">Mitochondrion</keyword>
<evidence type="ECO:0000256" key="5">
    <source>
        <dbReference type="ARBA" id="ARBA00022792"/>
    </source>
</evidence>
<gene>
    <name evidence="11" type="ORF">BV898_04852</name>
</gene>
<evidence type="ECO:0000256" key="2">
    <source>
        <dbReference type="ARBA" id="ARBA00007570"/>
    </source>
</evidence>
<evidence type="ECO:0000313" key="12">
    <source>
        <dbReference type="Proteomes" id="UP000192578"/>
    </source>
</evidence>
<comment type="subcellular location">
    <subcellularLocation>
        <location evidence="1">Mitochondrion inner membrane</location>
        <topology evidence="1">Multi-pass membrane protein</topology>
    </subcellularLocation>
</comment>
<comment type="caution">
    <text evidence="11">The sequence shown here is derived from an EMBL/GenBank/DDBJ whole genome shotgun (WGS) entry which is preliminary data.</text>
</comment>
<dbReference type="PANTHER" id="PTHR13141">
    <property type="entry name" value="TRANSMEMBRANE PROTEIN 242"/>
    <property type="match status" value="1"/>
</dbReference>
<protein>
    <recommendedName>
        <fullName evidence="3">Transmembrane protein 242</fullName>
    </recommendedName>
</protein>
<dbReference type="EMBL" id="MTYJ01000025">
    <property type="protein sequence ID" value="OQV21088.1"/>
    <property type="molecule type" value="Genomic_DNA"/>
</dbReference>
<feature type="transmembrane region" description="Helical" evidence="10">
    <location>
        <begin position="40"/>
        <end position="62"/>
    </location>
</feature>
<dbReference type="AlphaFoldDB" id="A0A1W0X0W4"/>
<dbReference type="Proteomes" id="UP000192578">
    <property type="component" value="Unassembled WGS sequence"/>
</dbReference>
<accession>A0A1W0X0W4</accession>
<evidence type="ECO:0000256" key="6">
    <source>
        <dbReference type="ARBA" id="ARBA00022989"/>
    </source>
</evidence>
<organism evidence="11 12">
    <name type="scientific">Hypsibius exemplaris</name>
    <name type="common">Freshwater tardigrade</name>
    <dbReference type="NCBI Taxonomy" id="2072580"/>
    <lineage>
        <taxon>Eukaryota</taxon>
        <taxon>Metazoa</taxon>
        <taxon>Ecdysozoa</taxon>
        <taxon>Tardigrada</taxon>
        <taxon>Eutardigrada</taxon>
        <taxon>Parachela</taxon>
        <taxon>Hypsibioidea</taxon>
        <taxon>Hypsibiidae</taxon>
        <taxon>Hypsibius</taxon>
    </lineage>
</organism>
<evidence type="ECO:0000313" key="11">
    <source>
        <dbReference type="EMBL" id="OQV21088.1"/>
    </source>
</evidence>
<name>A0A1W0X0W4_HYPEX</name>
<evidence type="ECO:0000256" key="8">
    <source>
        <dbReference type="ARBA" id="ARBA00023136"/>
    </source>
</evidence>
<dbReference type="PANTHER" id="PTHR13141:SF4">
    <property type="entry name" value="TRANSMEMBRANE PROTEIN 242"/>
    <property type="match status" value="1"/>
</dbReference>
<dbReference type="Pfam" id="PF07096">
    <property type="entry name" value="DUF1358"/>
    <property type="match status" value="1"/>
</dbReference>
<dbReference type="GO" id="GO:0005743">
    <property type="term" value="C:mitochondrial inner membrane"/>
    <property type="evidence" value="ECO:0007669"/>
    <property type="project" value="UniProtKB-SubCell"/>
</dbReference>
<evidence type="ECO:0000256" key="3">
    <source>
        <dbReference type="ARBA" id="ARBA00013934"/>
    </source>
</evidence>
<proteinExistence type="inferred from homology"/>
<evidence type="ECO:0000256" key="10">
    <source>
        <dbReference type="SAM" id="Phobius"/>
    </source>
</evidence>
<reference evidence="12" key="1">
    <citation type="submission" date="2017-01" db="EMBL/GenBank/DDBJ databases">
        <title>Comparative genomics of anhydrobiosis in the tardigrade Hypsibius dujardini.</title>
        <authorList>
            <person name="Yoshida Y."/>
            <person name="Koutsovoulos G."/>
            <person name="Laetsch D."/>
            <person name="Stevens L."/>
            <person name="Kumar S."/>
            <person name="Horikawa D."/>
            <person name="Ishino K."/>
            <person name="Komine S."/>
            <person name="Tomita M."/>
            <person name="Blaxter M."/>
            <person name="Arakawa K."/>
        </authorList>
    </citation>
    <scope>NUCLEOTIDE SEQUENCE [LARGE SCALE GENOMIC DNA]</scope>
    <source>
        <strain evidence="12">Z151</strain>
    </source>
</reference>
<keyword evidence="12" id="KW-1185">Reference proteome</keyword>
<keyword evidence="5" id="KW-0999">Mitochondrion inner membrane</keyword>
<sequence length="132" mass="13748">MSSPSPANLNLPDASSAEPLIITPAQHESTTEKSDNTAKIVFLGGAAALGILSGFGSAIAMAKKKDPTSFDKGLMGLERMESGGSLALRALGWGSVFAVGGLPSAKNPDARTEFESIRDFFQYINGDDKKGK</sequence>
<keyword evidence="6 10" id="KW-1133">Transmembrane helix</keyword>
<comment type="function">
    <text evidence="9">Scaffold protein that participates in the c-ring assembly of mitochondrial ATP synthase (F(1)F(0) ATP synthase or complex V) by facilitating the membrane insertion and oligomer formation of the subunit c/ATP5MC3. Participates in the incorporation of the c-ring into vestigial complexes. Additionally influences the incorporation of subunits MT-ATP6, MT-ATP8, ATP5MJ, and ATP5MK in the ATP synthase.</text>
</comment>
<keyword evidence="8 10" id="KW-0472">Membrane</keyword>
<comment type="similarity">
    <text evidence="2">Belongs to the TMEM242 family.</text>
</comment>
<evidence type="ECO:0000256" key="4">
    <source>
        <dbReference type="ARBA" id="ARBA00022692"/>
    </source>
</evidence>
<evidence type="ECO:0000256" key="7">
    <source>
        <dbReference type="ARBA" id="ARBA00023128"/>
    </source>
</evidence>
<dbReference type="InterPro" id="IPR009792">
    <property type="entry name" value="TMEM242"/>
</dbReference>
<evidence type="ECO:0000256" key="9">
    <source>
        <dbReference type="ARBA" id="ARBA00045905"/>
    </source>
</evidence>
<evidence type="ECO:0000256" key="1">
    <source>
        <dbReference type="ARBA" id="ARBA00004448"/>
    </source>
</evidence>
<keyword evidence="4 10" id="KW-0812">Transmembrane</keyword>
<dbReference type="OrthoDB" id="2378895at2759"/>